<dbReference type="AlphaFoldDB" id="A0A6M8UGR6"/>
<sequence length="344" mass="37176">MEKGKKTTRRMVTAYDVARVAGVSQSAVSRTFTPGASVSKATRQKVMDAAASLGYRPNFLARSLISQRSNLIGVVVPGMANPFYAQVLEQLAAAFEAQGYRVLLFSTASNEDSDPVLEEMLHYQLAAVILLSASLSSRFADECRQIGMPVLLVNRKSHSDAVSSVTTDNRVGGAKIAEFLIAGGHQRFAFLAGRESSSTSAEREQSFRNALLQHDITAIQREVGGYDFEAAAAATRRLLAGAERPDALFCANDLMALAALNVSRYEFDLQPGRDISIVGFDSLPISAWPVFDLTTYVQPVAEMVMQAVAIINAQLLDSEAPAIQCEIEGQLIVRGSARQPPGWK</sequence>
<dbReference type="SMART" id="SM00354">
    <property type="entry name" value="HTH_LACI"/>
    <property type="match status" value="1"/>
</dbReference>
<dbReference type="CDD" id="cd01392">
    <property type="entry name" value="HTH_LacI"/>
    <property type="match status" value="1"/>
</dbReference>
<evidence type="ECO:0000313" key="6">
    <source>
        <dbReference type="EMBL" id="QKJ89079.1"/>
    </source>
</evidence>
<keyword evidence="1" id="KW-0678">Repressor</keyword>
<dbReference type="KEGG" id="pmak:PMPD1_4175"/>
<keyword evidence="2" id="KW-0805">Transcription regulation</keyword>
<dbReference type="SUPFAM" id="SSF47413">
    <property type="entry name" value="lambda repressor-like DNA-binding domains"/>
    <property type="match status" value="1"/>
</dbReference>
<dbReference type="Gene3D" id="3.40.50.2300">
    <property type="match status" value="2"/>
</dbReference>
<evidence type="ECO:0000313" key="7">
    <source>
        <dbReference type="Proteomes" id="UP000505325"/>
    </source>
</evidence>
<dbReference type="Pfam" id="PF00356">
    <property type="entry name" value="LacI"/>
    <property type="match status" value="1"/>
</dbReference>
<organism evidence="6 7">
    <name type="scientific">Paramixta manurensis</name>
    <dbReference type="NCBI Taxonomy" id="2740817"/>
    <lineage>
        <taxon>Bacteria</taxon>
        <taxon>Pseudomonadati</taxon>
        <taxon>Pseudomonadota</taxon>
        <taxon>Gammaproteobacteria</taxon>
        <taxon>Enterobacterales</taxon>
        <taxon>Erwiniaceae</taxon>
        <taxon>Paramixta</taxon>
    </lineage>
</organism>
<dbReference type="GO" id="GO:0000976">
    <property type="term" value="F:transcription cis-regulatory region binding"/>
    <property type="evidence" value="ECO:0007669"/>
    <property type="project" value="TreeGrafter"/>
</dbReference>
<keyword evidence="3" id="KW-0238">DNA-binding</keyword>
<evidence type="ECO:0000256" key="3">
    <source>
        <dbReference type="ARBA" id="ARBA00023125"/>
    </source>
</evidence>
<keyword evidence="7" id="KW-1185">Reference proteome</keyword>
<dbReference type="InterPro" id="IPR010982">
    <property type="entry name" value="Lambda_DNA-bd_dom_sf"/>
</dbReference>
<dbReference type="InterPro" id="IPR028082">
    <property type="entry name" value="Peripla_BP_I"/>
</dbReference>
<dbReference type="PROSITE" id="PS50932">
    <property type="entry name" value="HTH_LACI_2"/>
    <property type="match status" value="1"/>
</dbReference>
<name>A0A6M8UGR6_9GAMM</name>
<accession>A0A6M8UGR6</accession>
<proteinExistence type="predicted"/>
<evidence type="ECO:0000256" key="1">
    <source>
        <dbReference type="ARBA" id="ARBA00022491"/>
    </source>
</evidence>
<dbReference type="InterPro" id="IPR000843">
    <property type="entry name" value="HTH_LacI"/>
</dbReference>
<dbReference type="SUPFAM" id="SSF53822">
    <property type="entry name" value="Periplasmic binding protein-like I"/>
    <property type="match status" value="1"/>
</dbReference>
<dbReference type="GO" id="GO:0003700">
    <property type="term" value="F:DNA-binding transcription factor activity"/>
    <property type="evidence" value="ECO:0007669"/>
    <property type="project" value="TreeGrafter"/>
</dbReference>
<keyword evidence="4" id="KW-0804">Transcription</keyword>
<dbReference type="PANTHER" id="PTHR30146:SF95">
    <property type="entry name" value="RIBOSE OPERON REPRESSOR"/>
    <property type="match status" value="1"/>
</dbReference>
<dbReference type="EMBL" id="CP054212">
    <property type="protein sequence ID" value="QKJ89079.1"/>
    <property type="molecule type" value="Genomic_DNA"/>
</dbReference>
<gene>
    <name evidence="6" type="ORF">PMPD1_4175</name>
</gene>
<reference evidence="6 7" key="1">
    <citation type="submission" date="2020-06" db="EMBL/GenBank/DDBJ databases">
        <title>Genome sequence of Paramixta manurensis strain PD-1.</title>
        <authorList>
            <person name="Lee C.W."/>
            <person name="Kim J."/>
        </authorList>
    </citation>
    <scope>NUCLEOTIDE SEQUENCE [LARGE SCALE GENOMIC DNA]</scope>
    <source>
        <strain evidence="6 7">PD-1</strain>
    </source>
</reference>
<dbReference type="CDD" id="cd06278">
    <property type="entry name" value="PBP1_LacI-like"/>
    <property type="match status" value="1"/>
</dbReference>
<protein>
    <submittedName>
        <fullName evidence="6">LacI family transcriptional regulator</fullName>
    </submittedName>
</protein>
<dbReference type="InterPro" id="IPR046335">
    <property type="entry name" value="LacI/GalR-like_sensor"/>
</dbReference>
<feature type="domain" description="HTH lacI-type" evidence="5">
    <location>
        <begin position="12"/>
        <end position="66"/>
    </location>
</feature>
<dbReference type="RefSeq" id="WP_173635899.1">
    <property type="nucleotide sequence ID" value="NZ_CP054212.1"/>
</dbReference>
<dbReference type="Gene3D" id="1.10.260.40">
    <property type="entry name" value="lambda repressor-like DNA-binding domains"/>
    <property type="match status" value="1"/>
</dbReference>
<dbReference type="Proteomes" id="UP000505325">
    <property type="component" value="Chromosome"/>
</dbReference>
<dbReference type="Pfam" id="PF13377">
    <property type="entry name" value="Peripla_BP_3"/>
    <property type="match status" value="1"/>
</dbReference>
<evidence type="ECO:0000256" key="4">
    <source>
        <dbReference type="ARBA" id="ARBA00023163"/>
    </source>
</evidence>
<evidence type="ECO:0000256" key="2">
    <source>
        <dbReference type="ARBA" id="ARBA00023015"/>
    </source>
</evidence>
<dbReference type="PANTHER" id="PTHR30146">
    <property type="entry name" value="LACI-RELATED TRANSCRIPTIONAL REPRESSOR"/>
    <property type="match status" value="1"/>
</dbReference>
<evidence type="ECO:0000259" key="5">
    <source>
        <dbReference type="PROSITE" id="PS50932"/>
    </source>
</evidence>